<keyword evidence="2" id="KW-1133">Transmembrane helix</keyword>
<dbReference type="Pfam" id="PF12666">
    <property type="entry name" value="PrgI"/>
    <property type="match status" value="1"/>
</dbReference>
<evidence type="ECO:0000313" key="3">
    <source>
        <dbReference type="EMBL" id="PIR86865.1"/>
    </source>
</evidence>
<name>A0A2H0UM63_9BACT</name>
<keyword evidence="2" id="KW-0812">Transmembrane</keyword>
<dbReference type="InterPro" id="IPR024414">
    <property type="entry name" value="Uncharacterised_PrgI"/>
</dbReference>
<evidence type="ECO:0000256" key="1">
    <source>
        <dbReference type="SAM" id="MobiDB-lite"/>
    </source>
</evidence>
<organism evidence="3 4">
    <name type="scientific">Candidatus Harrisonbacteria bacterium CG10_big_fil_rev_8_21_14_0_10_49_15</name>
    <dbReference type="NCBI Taxonomy" id="1974587"/>
    <lineage>
        <taxon>Bacteria</taxon>
        <taxon>Candidatus Harrisoniibacteriota</taxon>
    </lineage>
</organism>
<gene>
    <name evidence="3" type="ORF">COU11_03360</name>
</gene>
<feature type="transmembrane region" description="Helical" evidence="2">
    <location>
        <begin position="21"/>
        <end position="40"/>
    </location>
</feature>
<protein>
    <recommendedName>
        <fullName evidence="5">PrgI family protein</fullName>
    </recommendedName>
</protein>
<dbReference type="Proteomes" id="UP000229526">
    <property type="component" value="Unassembled WGS sequence"/>
</dbReference>
<feature type="region of interest" description="Disordered" evidence="1">
    <location>
        <begin position="129"/>
        <end position="155"/>
    </location>
</feature>
<dbReference type="AlphaFoldDB" id="A0A2H0UM63"/>
<accession>A0A2H0UM63</accession>
<feature type="transmembrane region" description="Helical" evidence="2">
    <location>
        <begin position="46"/>
        <end position="65"/>
    </location>
</feature>
<keyword evidence="2" id="KW-0472">Membrane</keyword>
<sequence>MSQQFQVPQFIDIEDKIIGPLTLKQFGYLAIAGAFSFVLFFVLVTWLWIVITVLLTGMAAGLAFIKYNGRPLLVMLGAMGKYFWQPKFYLWKSKPATVAGADIKFGPLPKQGISKNPLKNLLLRMSTSKSSIAGREKKSPEATQAALKGEGLRTT</sequence>
<dbReference type="EMBL" id="PFBD01000023">
    <property type="protein sequence ID" value="PIR86865.1"/>
    <property type="molecule type" value="Genomic_DNA"/>
</dbReference>
<comment type="caution">
    <text evidence="3">The sequence shown here is derived from an EMBL/GenBank/DDBJ whole genome shotgun (WGS) entry which is preliminary data.</text>
</comment>
<proteinExistence type="predicted"/>
<evidence type="ECO:0000256" key="2">
    <source>
        <dbReference type="SAM" id="Phobius"/>
    </source>
</evidence>
<reference evidence="4" key="1">
    <citation type="submission" date="2017-09" db="EMBL/GenBank/DDBJ databases">
        <title>Depth-based differentiation of microbial function through sediment-hosted aquifers and enrichment of novel symbionts in the deep terrestrial subsurface.</title>
        <authorList>
            <person name="Probst A.J."/>
            <person name="Ladd B."/>
            <person name="Jarett J.K."/>
            <person name="Geller-Mcgrath D.E."/>
            <person name="Sieber C.M.K."/>
            <person name="Emerson J.B."/>
            <person name="Anantharaman K."/>
            <person name="Thomas B.C."/>
            <person name="Malmstrom R."/>
            <person name="Stieglmeier M."/>
            <person name="Klingl A."/>
            <person name="Woyke T."/>
            <person name="Ryan C.M."/>
            <person name="Banfield J.F."/>
        </authorList>
    </citation>
    <scope>NUCLEOTIDE SEQUENCE [LARGE SCALE GENOMIC DNA]</scope>
</reference>
<evidence type="ECO:0008006" key="5">
    <source>
        <dbReference type="Google" id="ProtNLM"/>
    </source>
</evidence>
<evidence type="ECO:0000313" key="4">
    <source>
        <dbReference type="Proteomes" id="UP000229526"/>
    </source>
</evidence>